<dbReference type="Proteomes" id="UP000305095">
    <property type="component" value="Unassembled WGS sequence"/>
</dbReference>
<dbReference type="InterPro" id="IPR010621">
    <property type="entry name" value="DUF1214"/>
</dbReference>
<evidence type="ECO:0000313" key="4">
    <source>
        <dbReference type="Proteomes" id="UP000305095"/>
    </source>
</evidence>
<dbReference type="Gene3D" id="2.60.120.1600">
    <property type="match status" value="1"/>
</dbReference>
<gene>
    <name evidence="3" type="ORF">FDV58_38500</name>
</gene>
<evidence type="ECO:0000259" key="1">
    <source>
        <dbReference type="Pfam" id="PF06742"/>
    </source>
</evidence>
<evidence type="ECO:0000313" key="3">
    <source>
        <dbReference type="EMBL" id="TKV71869.1"/>
    </source>
</evidence>
<dbReference type="Pfam" id="PF06742">
    <property type="entry name" value="DUF1214"/>
    <property type="match status" value="2"/>
</dbReference>
<name>A0A4U6RCX6_BRAEL</name>
<dbReference type="Gene3D" id="2.60.40.1610">
    <property type="entry name" value="Domain of unknown function DUF1254"/>
    <property type="match status" value="2"/>
</dbReference>
<feature type="domain" description="DUF1214" evidence="1">
    <location>
        <begin position="293"/>
        <end position="404"/>
    </location>
</feature>
<comment type="caution">
    <text evidence="3">The sequence shown here is derived from an EMBL/GenBank/DDBJ whole genome shotgun (WGS) entry which is preliminary data.</text>
</comment>
<dbReference type="Gene3D" id="2.60.120.600">
    <property type="entry name" value="Domain of unknown function DUF1214, C-terminal domain"/>
    <property type="match status" value="1"/>
</dbReference>
<dbReference type="EMBL" id="SZZP01000040">
    <property type="protein sequence ID" value="TKV71869.1"/>
    <property type="molecule type" value="Genomic_DNA"/>
</dbReference>
<feature type="domain" description="DUF1214" evidence="1">
    <location>
        <begin position="650"/>
        <end position="734"/>
    </location>
</feature>
<dbReference type="SUPFAM" id="SSF160935">
    <property type="entry name" value="VPA0735-like"/>
    <property type="match status" value="2"/>
</dbReference>
<dbReference type="PANTHER" id="PTHR36509">
    <property type="entry name" value="BLL3101 PROTEIN"/>
    <property type="match status" value="1"/>
</dbReference>
<dbReference type="InterPro" id="IPR037050">
    <property type="entry name" value="DUF1254_sf"/>
</dbReference>
<dbReference type="AlphaFoldDB" id="A0A4U6RCX6"/>
<reference evidence="3 4" key="1">
    <citation type="submission" date="2019-05" db="EMBL/GenBank/DDBJ databases">
        <title>Draft Genome of Bradyrhizobium elkanii strain SEMIA 938, Used in Commercial Inoculants for Lupinus spp. in Brazil.</title>
        <authorList>
            <person name="Hungria M."/>
            <person name="Delamuta J.R.M."/>
            <person name="Ribeiro R.A."/>
            <person name="Nogueira M.A."/>
        </authorList>
    </citation>
    <scope>NUCLEOTIDE SEQUENCE [LARGE SCALE GENOMIC DNA]</scope>
    <source>
        <strain evidence="3 4">Semia 938</strain>
    </source>
</reference>
<proteinExistence type="predicted"/>
<dbReference type="PANTHER" id="PTHR36509:SF2">
    <property type="entry name" value="BLL3101 PROTEIN"/>
    <property type="match status" value="1"/>
</dbReference>
<accession>A0A4U6RCX6</accession>
<feature type="domain" description="DUF1254" evidence="2">
    <location>
        <begin position="24"/>
        <end position="155"/>
    </location>
</feature>
<protein>
    <submittedName>
        <fullName evidence="3">DUF1254 domain-containing protein</fullName>
    </submittedName>
</protein>
<dbReference type="InterPro" id="IPR037049">
    <property type="entry name" value="DUF1214_C_sf"/>
</dbReference>
<evidence type="ECO:0000259" key="2">
    <source>
        <dbReference type="Pfam" id="PF06863"/>
    </source>
</evidence>
<feature type="domain" description="DUF1254" evidence="2">
    <location>
        <begin position="465"/>
        <end position="524"/>
    </location>
</feature>
<sequence length="751" mass="83091">MDNYRVQYSYFVDRNGSEYKAPWNTLYNNARVYTPDDRAIQTPNSDTPYSYVGADLRAEPLVFTVPAVEKSRYYSLQFIDQYTFNFAYVGSRATGNGPGSYLLAGPGWKGETPKGIAAVLRSETDFAFVLYRTQLLGPDDIDNVKKVQAGYKVQPLSQFLGKPAPAAAPAIDFVKPLTPQQQKNSPEFFNVLNSVLQFCPVNPSESGLRARFAKFGIVPGKPFNADQLAPDIRQAVQDGIADAWKKYEAAEKKMTTGEMTSADLFGTRAFLKNDYLKRMTGAVDGIYGNSKEEAFYPGYAIDSAGQRLDGTTGRYTLTFARGQLPPVNAFWSLTMYDLPSRYLVANPLHRYLVNSPMLPNLKKNADGGLTLYVQRESPGTDKESNWLPAPNGPFVMALRLYWPKAEAFNGKWKRPLLQRVADDAVGAAQAAAGGPVPVTVDNFARAESDLYFGNNVKDTGGTGKLFHHREPMSIDKQMVIRANRDTLYSSGVFDLDAGPVTLTLPDAGKRFRSLMAVNEDHYVVGNVEYRAGSFTYDRAKAGTRYLLLALRTLVDPNDPKDVAQVHALQNAIKVSQKDPGKFEVPNWDQVSQKRIRDALLVLNDYTGGFAHAFGSKEQVDPVRHLIGTAAGWGGNPDKDASYLSVTPSRNDGTTVYKLTVRDVPVDAFWSISVYDAKGYFEKNPYDAYTLNNITAKKSADGSIAIQFGGCDGKIPNCLPIMKGWNYTVRLYRPHPEILNGKWKFPAAQAVN</sequence>
<dbReference type="Gene3D" id="1.10.3360.10">
    <property type="entry name" value="VPA0735-like domain"/>
    <property type="match status" value="1"/>
</dbReference>
<organism evidence="3 4">
    <name type="scientific">Bradyrhizobium elkanii</name>
    <dbReference type="NCBI Taxonomy" id="29448"/>
    <lineage>
        <taxon>Bacteria</taxon>
        <taxon>Pseudomonadati</taxon>
        <taxon>Pseudomonadota</taxon>
        <taxon>Alphaproteobacteria</taxon>
        <taxon>Hyphomicrobiales</taxon>
        <taxon>Nitrobacteraceae</taxon>
        <taxon>Bradyrhizobium</taxon>
    </lineage>
</organism>
<dbReference type="InterPro" id="IPR010679">
    <property type="entry name" value="DUF1254"/>
</dbReference>
<dbReference type="Pfam" id="PF06863">
    <property type="entry name" value="DUF1254"/>
    <property type="match status" value="2"/>
</dbReference>